<keyword evidence="8 9" id="KW-0472">Membrane</keyword>
<dbReference type="PANTHER" id="PTHR22911:SF6">
    <property type="entry name" value="SOLUTE CARRIER FAMILY 35 MEMBER G1"/>
    <property type="match status" value="1"/>
</dbReference>
<evidence type="ECO:0000256" key="9">
    <source>
        <dbReference type="SAM" id="Phobius"/>
    </source>
</evidence>
<protein>
    <recommendedName>
        <fullName evidence="4">S-adenosylmethionine uptake transporter</fullName>
    </recommendedName>
</protein>
<reference evidence="12" key="1">
    <citation type="submission" date="2018-11" db="EMBL/GenBank/DDBJ databases">
        <title>Phylogenetic, genomic, and biogeographic characterization of a novel and ubiquitous marine invertebrate-associated Rickettsiales parasite, Candidatus Marinoinvertebrata rohwerii, gen. nov., sp. nov.</title>
        <authorList>
            <person name="Klinges J.G."/>
            <person name="Rosales S.M."/>
            <person name="Mcminds R."/>
            <person name="Shaver E.C."/>
            <person name="Shantz A."/>
            <person name="Peters E.C."/>
            <person name="Burkepile D.E."/>
            <person name="Silliman B.R."/>
            <person name="Vega Thurber R.L."/>
        </authorList>
    </citation>
    <scope>NUCLEOTIDE SEQUENCE [LARGE SCALE GENOMIC DNA]</scope>
    <source>
        <strain evidence="12">a_cerv_44</strain>
    </source>
</reference>
<feature type="transmembrane region" description="Helical" evidence="9">
    <location>
        <begin position="148"/>
        <end position="170"/>
    </location>
</feature>
<keyword evidence="5 9" id="KW-0812">Transmembrane</keyword>
<keyword evidence="6" id="KW-0029">Amino-acid transport</keyword>
<feature type="transmembrane region" description="Helical" evidence="9">
    <location>
        <begin position="125"/>
        <end position="142"/>
    </location>
</feature>
<dbReference type="GO" id="GO:0016020">
    <property type="term" value="C:membrane"/>
    <property type="evidence" value="ECO:0007669"/>
    <property type="project" value="UniProtKB-SubCell"/>
</dbReference>
<dbReference type="SUPFAM" id="SSF103481">
    <property type="entry name" value="Multidrug resistance efflux transporter EmrE"/>
    <property type="match status" value="1"/>
</dbReference>
<dbReference type="PANTHER" id="PTHR22911">
    <property type="entry name" value="ACYL-MALONYL CONDENSING ENZYME-RELATED"/>
    <property type="match status" value="1"/>
</dbReference>
<evidence type="ECO:0000256" key="4">
    <source>
        <dbReference type="ARBA" id="ARBA00019341"/>
    </source>
</evidence>
<comment type="function">
    <text evidence="1">Transports S-adenosylmethionine.</text>
</comment>
<feature type="domain" description="EamA" evidence="10">
    <location>
        <begin position="10"/>
        <end position="142"/>
    </location>
</feature>
<proteinExistence type="inferred from homology"/>
<keyword evidence="7 9" id="KW-1133">Transmembrane helix</keyword>
<comment type="similarity">
    <text evidence="3">Belongs to the drug/metabolite transporter (DMT) superfamily. 10 TMS drug/metabolite exporter (DME) (TC 2.A.7.3) family.</text>
</comment>
<evidence type="ECO:0000313" key="11">
    <source>
        <dbReference type="EMBL" id="RST65103.1"/>
    </source>
</evidence>
<dbReference type="PROSITE" id="PS51257">
    <property type="entry name" value="PROKAR_LIPOPROTEIN"/>
    <property type="match status" value="1"/>
</dbReference>
<dbReference type="GO" id="GO:0006865">
    <property type="term" value="P:amino acid transport"/>
    <property type="evidence" value="ECO:0007669"/>
    <property type="project" value="UniProtKB-KW"/>
</dbReference>
<dbReference type="AlphaFoldDB" id="A0A3R9Y7Q5"/>
<evidence type="ECO:0000256" key="8">
    <source>
        <dbReference type="ARBA" id="ARBA00023136"/>
    </source>
</evidence>
<dbReference type="InterPro" id="IPR037185">
    <property type="entry name" value="EmrE-like"/>
</dbReference>
<evidence type="ECO:0000256" key="5">
    <source>
        <dbReference type="ARBA" id="ARBA00022692"/>
    </source>
</evidence>
<evidence type="ECO:0000256" key="6">
    <source>
        <dbReference type="ARBA" id="ARBA00022970"/>
    </source>
</evidence>
<evidence type="ECO:0000313" key="12">
    <source>
        <dbReference type="Proteomes" id="UP000279470"/>
    </source>
</evidence>
<dbReference type="EMBL" id="RXFM01000056">
    <property type="protein sequence ID" value="RST65103.1"/>
    <property type="molecule type" value="Genomic_DNA"/>
</dbReference>
<keyword evidence="6" id="KW-0813">Transport</keyword>
<organism evidence="11 12">
    <name type="scientific">Candidatus Aquarickettsia rohweri</name>
    <dbReference type="NCBI Taxonomy" id="2602574"/>
    <lineage>
        <taxon>Bacteria</taxon>
        <taxon>Pseudomonadati</taxon>
        <taxon>Pseudomonadota</taxon>
        <taxon>Alphaproteobacteria</taxon>
        <taxon>Rickettsiales</taxon>
        <taxon>Candidatus Midichloriaceae</taxon>
        <taxon>Candidatus Aquarickettsia</taxon>
    </lineage>
</organism>
<evidence type="ECO:0000256" key="7">
    <source>
        <dbReference type="ARBA" id="ARBA00022989"/>
    </source>
</evidence>
<comment type="caution">
    <text evidence="11">The sequence shown here is derived from an EMBL/GenBank/DDBJ whole genome shotgun (WGS) entry which is preliminary data.</text>
</comment>
<dbReference type="Proteomes" id="UP000279470">
    <property type="component" value="Unassembled WGS sequence"/>
</dbReference>
<sequence>MISLHVKYFIGIAWFLFSLAISCINDIIAKYIYANNLSSLEISFYRFLFGTISFLPVIIFYGLKSIKTSHIKLHFLRGILLSLAIFLWISGLQSSQVAIATTISFTIPIFVLILAPLILKESVSFVLWIVTFISMIGIYITISPHSKNLLLTHIYLLLQQYFLLHLTLLIKNILQKKKCFVCYFTLPYLQL</sequence>
<evidence type="ECO:0000256" key="1">
    <source>
        <dbReference type="ARBA" id="ARBA00004028"/>
    </source>
</evidence>
<dbReference type="InterPro" id="IPR000620">
    <property type="entry name" value="EamA_dom"/>
</dbReference>
<evidence type="ECO:0000256" key="3">
    <source>
        <dbReference type="ARBA" id="ARBA00009853"/>
    </source>
</evidence>
<comment type="subcellular location">
    <subcellularLocation>
        <location evidence="2">Membrane</location>
        <topology evidence="2">Multi-pass membrane protein</topology>
    </subcellularLocation>
</comment>
<name>A0A3R9Y7Q5_9RICK</name>
<feature type="transmembrane region" description="Helical" evidence="9">
    <location>
        <begin position="44"/>
        <end position="63"/>
    </location>
</feature>
<feature type="transmembrane region" description="Helical" evidence="9">
    <location>
        <begin position="75"/>
        <end position="91"/>
    </location>
</feature>
<evidence type="ECO:0000259" key="10">
    <source>
        <dbReference type="Pfam" id="PF00892"/>
    </source>
</evidence>
<feature type="transmembrane region" description="Helical" evidence="9">
    <location>
        <begin position="97"/>
        <end position="118"/>
    </location>
</feature>
<feature type="transmembrane region" description="Helical" evidence="9">
    <location>
        <begin position="12"/>
        <end position="32"/>
    </location>
</feature>
<keyword evidence="12" id="KW-1185">Reference proteome</keyword>
<gene>
    <name evidence="11" type="ORF">EIC27_04415</name>
</gene>
<accession>A0A3R9Y7Q5</accession>
<dbReference type="Pfam" id="PF00892">
    <property type="entry name" value="EamA"/>
    <property type="match status" value="1"/>
</dbReference>
<evidence type="ECO:0000256" key="2">
    <source>
        <dbReference type="ARBA" id="ARBA00004141"/>
    </source>
</evidence>
<dbReference type="OrthoDB" id="9812899at2"/>